<evidence type="ECO:0000259" key="5">
    <source>
        <dbReference type="PROSITE" id="PS50023"/>
    </source>
</evidence>
<dbReference type="SUPFAM" id="SSF57716">
    <property type="entry name" value="Glucocorticoid receptor-like (DNA-binding domain)"/>
    <property type="match status" value="3"/>
</dbReference>
<keyword evidence="7" id="KW-1185">Reference proteome</keyword>
<dbReference type="InParanoid" id="A0A673YDB2"/>
<dbReference type="GO" id="GO:0044325">
    <property type="term" value="F:transmembrane transporter binding"/>
    <property type="evidence" value="ECO:0007669"/>
    <property type="project" value="TreeGrafter"/>
</dbReference>
<evidence type="ECO:0000256" key="3">
    <source>
        <dbReference type="ARBA" id="ARBA00023038"/>
    </source>
</evidence>
<organism evidence="6 7">
    <name type="scientific">Salmo trutta</name>
    <name type="common">Brown trout</name>
    <dbReference type="NCBI Taxonomy" id="8032"/>
    <lineage>
        <taxon>Eukaryota</taxon>
        <taxon>Metazoa</taxon>
        <taxon>Chordata</taxon>
        <taxon>Craniata</taxon>
        <taxon>Vertebrata</taxon>
        <taxon>Euteleostomi</taxon>
        <taxon>Actinopterygii</taxon>
        <taxon>Neopterygii</taxon>
        <taxon>Teleostei</taxon>
        <taxon>Protacanthopterygii</taxon>
        <taxon>Salmoniformes</taxon>
        <taxon>Salmonidae</taxon>
        <taxon>Salmoninae</taxon>
        <taxon>Salmo</taxon>
    </lineage>
</organism>
<dbReference type="Proteomes" id="UP000472277">
    <property type="component" value="Chromosome 12"/>
</dbReference>
<dbReference type="Gene3D" id="2.10.110.10">
    <property type="entry name" value="Cysteine Rich Protein"/>
    <property type="match status" value="2"/>
</dbReference>
<dbReference type="PROSITE" id="PS00478">
    <property type="entry name" value="LIM_DOMAIN_1"/>
    <property type="match status" value="1"/>
</dbReference>
<keyword evidence="2 4" id="KW-0862">Zinc</keyword>
<keyword evidence="3 4" id="KW-0440">LIM domain</keyword>
<evidence type="ECO:0000256" key="4">
    <source>
        <dbReference type="PROSITE-ProRule" id="PRU00125"/>
    </source>
</evidence>
<dbReference type="GO" id="GO:0007517">
    <property type="term" value="P:muscle organ development"/>
    <property type="evidence" value="ECO:0007669"/>
    <property type="project" value="InterPro"/>
</dbReference>
<reference evidence="6" key="2">
    <citation type="submission" date="2025-09" db="UniProtKB">
        <authorList>
            <consortium name="Ensembl"/>
        </authorList>
    </citation>
    <scope>IDENTIFICATION</scope>
</reference>
<name>A0A673YDB2_SALTR</name>
<dbReference type="GO" id="GO:0046872">
    <property type="term" value="F:metal ion binding"/>
    <property type="evidence" value="ECO:0007669"/>
    <property type="project" value="UniProtKB-KW"/>
</dbReference>
<evidence type="ECO:0000313" key="6">
    <source>
        <dbReference type="Ensembl" id="ENSSTUP00000032402.1"/>
    </source>
</evidence>
<dbReference type="Ensembl" id="ENSSTUT00000033860.1">
    <property type="protein sequence ID" value="ENSSTUP00000032402.1"/>
    <property type="gene ID" value="ENSSTUG00000013919.1"/>
</dbReference>
<protein>
    <submittedName>
        <fullName evidence="6">Four and a half LIM domains 1b</fullName>
    </submittedName>
</protein>
<dbReference type="SMART" id="SM00132">
    <property type="entry name" value="LIM"/>
    <property type="match status" value="3"/>
</dbReference>
<sequence length="258" mass="29927">MTDSMNCKYCREDLSGKKYVKQEEKPVCVRCHDQVCANTCSECRRPIGIDSKELQHKGRYWHADCFRCYKSLAKESFSAKDDGIICGKCSSRENAPRCHTCYKAILAGSDNVEYEGDVWHEVCFTCFHCKKPIHSQSFLTKGTDIYCNRCHEKKFAKICVSCKQVLTTGGVNYQEQPWHSECFKAFCVDWYKTTVAKRIISTNNYFHKALRRTLVFFCHHDSCNYIALSYIGLSIYYCIFYKTQHEIQMLISAPWTAA</sequence>
<gene>
    <name evidence="6" type="primary">FHL1</name>
</gene>
<feature type="domain" description="LIM zinc-binding" evidence="5">
    <location>
        <begin position="96"/>
        <end position="157"/>
    </location>
</feature>
<reference evidence="6" key="1">
    <citation type="submission" date="2025-08" db="UniProtKB">
        <authorList>
            <consortium name="Ensembl"/>
        </authorList>
    </citation>
    <scope>IDENTIFICATION</scope>
</reference>
<dbReference type="PROSITE" id="PS50023">
    <property type="entry name" value="LIM_DOMAIN_2"/>
    <property type="match status" value="1"/>
</dbReference>
<evidence type="ECO:0000313" key="7">
    <source>
        <dbReference type="Proteomes" id="UP000472277"/>
    </source>
</evidence>
<keyword evidence="1 4" id="KW-0479">Metal-binding</keyword>
<dbReference type="PANTHER" id="PTHR47029:SF2">
    <property type="entry name" value="FOUR AND A HALF LIM DOMAINS PROTEIN 1"/>
    <property type="match status" value="1"/>
</dbReference>
<dbReference type="InterPro" id="IPR042997">
    <property type="entry name" value="Fhl1"/>
</dbReference>
<evidence type="ECO:0000256" key="2">
    <source>
        <dbReference type="ARBA" id="ARBA00022833"/>
    </source>
</evidence>
<proteinExistence type="predicted"/>
<dbReference type="InterPro" id="IPR001781">
    <property type="entry name" value="Znf_LIM"/>
</dbReference>
<dbReference type="Pfam" id="PF00412">
    <property type="entry name" value="LIM"/>
    <property type="match status" value="2"/>
</dbReference>
<accession>A0A673YDB2</accession>
<dbReference type="GeneTree" id="ENSGT00940000154833"/>
<dbReference type="AlphaFoldDB" id="A0A673YDB2"/>
<dbReference type="PANTHER" id="PTHR47029">
    <property type="entry name" value="FOUR AND A HALF LIM DOMAINS PROTEIN 1"/>
    <property type="match status" value="1"/>
</dbReference>
<evidence type="ECO:0000256" key="1">
    <source>
        <dbReference type="ARBA" id="ARBA00022723"/>
    </source>
</evidence>